<dbReference type="Proteomes" id="UP000009144">
    <property type="component" value="Chromosome"/>
</dbReference>
<dbReference type="OrthoDB" id="9816564at2"/>
<accession>I1XHS1</accession>
<proteinExistence type="predicted"/>
<reference evidence="1 2" key="1">
    <citation type="journal article" date="2012" name="J. Bacteriol.">
        <title>Complete genome sequences of Methylophaga sp. strain JAM1 and Methylophaga sp. strain JAM7.</title>
        <authorList>
            <person name="Villeneuve C."/>
            <person name="Martineau C."/>
            <person name="Mauffrey F."/>
            <person name="Villemur R."/>
        </authorList>
    </citation>
    <scope>NUCLEOTIDE SEQUENCE [LARGE SCALE GENOMIC DNA]</scope>
    <source>
        <strain evidence="1 2">JAM1</strain>
    </source>
</reference>
<dbReference type="GO" id="GO:0016787">
    <property type="term" value="F:hydrolase activity"/>
    <property type="evidence" value="ECO:0007669"/>
    <property type="project" value="UniProtKB-KW"/>
</dbReference>
<dbReference type="eggNOG" id="COG3562">
    <property type="taxonomic scope" value="Bacteria"/>
</dbReference>
<sequence>MKILVYIEPWIEKGHPEWKNAWIPIFIQIFKNLLSVNKSIECYFIIGDAQKQYVDSLLDIGVKHVSVIDQAELRAVFQYYNDAQIAWYRNEYTKEQLDNMCSIITKKINGFVPDIIWSFVSPVPFLKSLYPNALVLYQELGMLGRNPYPISWYLDPLGTFGNSFIVKHQKEIEAVKITSRQLDNLNKIRDKYFSIVREASPYNRSLLDPENKYKALVLLPLQYSGYFIFDAVCEYKSQFDFLIDSLEKIPNDIGVVVTEHVNPISEQILHPKTLEYLSARYSNFIHKDEFSEYPSTSQYLLDIVDGVVSVSSTVGQQALFWGKSLFTTSNSQLTPLAHLDKLESISDYYESYCYEDKSNIIYYLMTHYYIPQENYLDRGDWLSKYISNLLDKHKNGLSESFEFLEKIDSDDNIFEYYMKNDKPFAKRFPNSRKKITSGGTGDIEKLKAKIKNISMENEGLRQEIAGITNSRAYKLSLKMAKIARIIKNKCRFNFEKMK</sequence>
<organism evidence="1 2">
    <name type="scientific">Methylophaga nitratireducenticrescens</name>
    <dbReference type="NCBI Taxonomy" id="754476"/>
    <lineage>
        <taxon>Bacteria</taxon>
        <taxon>Pseudomonadati</taxon>
        <taxon>Pseudomonadota</taxon>
        <taxon>Gammaproteobacteria</taxon>
        <taxon>Thiotrichales</taxon>
        <taxon>Piscirickettsiaceae</taxon>
        <taxon>Methylophaga</taxon>
    </lineage>
</organism>
<dbReference type="HOGENOM" id="CLU_547260_0_0_6"/>
<gene>
    <name evidence="1" type="ordered locus">Q7A_1100</name>
</gene>
<dbReference type="KEGG" id="mej:Q7A_1100"/>
<evidence type="ECO:0000313" key="2">
    <source>
        <dbReference type="Proteomes" id="UP000009144"/>
    </source>
</evidence>
<dbReference type="PATRIC" id="fig|754476.3.peg.1083"/>
<dbReference type="EMBL" id="CP003390">
    <property type="protein sequence ID" value="AFI83940.1"/>
    <property type="molecule type" value="Genomic_DNA"/>
</dbReference>
<protein>
    <submittedName>
        <fullName evidence="1">Hydrolase-like protein (HAD superfamily)</fullName>
    </submittedName>
</protein>
<dbReference type="STRING" id="754476.Q7A_1100"/>
<dbReference type="RefSeq" id="WP_014706315.1">
    <property type="nucleotide sequence ID" value="NC_017857.3"/>
</dbReference>
<evidence type="ECO:0000313" key="1">
    <source>
        <dbReference type="EMBL" id="AFI83940.1"/>
    </source>
</evidence>
<name>I1XHS1_METNJ</name>
<keyword evidence="2" id="KW-1185">Reference proteome</keyword>
<dbReference type="AlphaFoldDB" id="I1XHS1"/>
<reference evidence="1 2" key="2">
    <citation type="journal article" date="2013" name="Int. J. Syst. Evol. Microbiol.">
        <title>Methylophaga nitratireducenticrescens sp. nov. and Methylophaga frappieri sp. nov., isolated from the biofilm of the methanol-fed denitrification system treating the seawater at the Montreal Biodome.</title>
        <authorList>
            <person name="Villeneuve C."/>
            <person name="Martineau C."/>
            <person name="Mauffrey F."/>
            <person name="Villemur R."/>
        </authorList>
    </citation>
    <scope>NUCLEOTIDE SEQUENCE [LARGE SCALE GENOMIC DNA]</scope>
    <source>
        <strain evidence="1 2">JAM1</strain>
    </source>
</reference>